<keyword evidence="2" id="KW-1185">Reference proteome</keyword>
<protein>
    <submittedName>
        <fullName evidence="1">Uncharacterized protein</fullName>
    </submittedName>
</protein>
<dbReference type="Proteomes" id="UP000886998">
    <property type="component" value="Unassembled WGS sequence"/>
</dbReference>
<sequence>MNLLSNAAEKLTQHCTIQFHEGVRLRVCDSVSGWNYFQNPSIHPTPNRGNKWDGDWFFPQHSRNKSVLPDELLSRCRHAMLGMKKGFSTILSNILELLEFRNKIESS</sequence>
<name>A0A8X6XF43_9ARAC</name>
<accession>A0A8X6XF43</accession>
<dbReference type="EMBL" id="BMAV01008025">
    <property type="protein sequence ID" value="GFY51329.1"/>
    <property type="molecule type" value="Genomic_DNA"/>
</dbReference>
<dbReference type="AlphaFoldDB" id="A0A8X6XF43"/>
<evidence type="ECO:0000313" key="1">
    <source>
        <dbReference type="EMBL" id="GFY51329.1"/>
    </source>
</evidence>
<evidence type="ECO:0000313" key="2">
    <source>
        <dbReference type="Proteomes" id="UP000886998"/>
    </source>
</evidence>
<comment type="caution">
    <text evidence="1">The sequence shown here is derived from an EMBL/GenBank/DDBJ whole genome shotgun (WGS) entry which is preliminary data.</text>
</comment>
<gene>
    <name evidence="1" type="ORF">TNIN_443231</name>
</gene>
<proteinExistence type="predicted"/>
<organism evidence="1 2">
    <name type="scientific">Trichonephila inaurata madagascariensis</name>
    <dbReference type="NCBI Taxonomy" id="2747483"/>
    <lineage>
        <taxon>Eukaryota</taxon>
        <taxon>Metazoa</taxon>
        <taxon>Ecdysozoa</taxon>
        <taxon>Arthropoda</taxon>
        <taxon>Chelicerata</taxon>
        <taxon>Arachnida</taxon>
        <taxon>Araneae</taxon>
        <taxon>Araneomorphae</taxon>
        <taxon>Entelegynae</taxon>
        <taxon>Araneoidea</taxon>
        <taxon>Nephilidae</taxon>
        <taxon>Trichonephila</taxon>
        <taxon>Trichonephila inaurata</taxon>
    </lineage>
</organism>
<reference evidence="1" key="1">
    <citation type="submission" date="2020-08" db="EMBL/GenBank/DDBJ databases">
        <title>Multicomponent nature underlies the extraordinary mechanical properties of spider dragline silk.</title>
        <authorList>
            <person name="Kono N."/>
            <person name="Nakamura H."/>
            <person name="Mori M."/>
            <person name="Yoshida Y."/>
            <person name="Ohtoshi R."/>
            <person name="Malay A.D."/>
            <person name="Moran D.A.P."/>
            <person name="Tomita M."/>
            <person name="Numata K."/>
            <person name="Arakawa K."/>
        </authorList>
    </citation>
    <scope>NUCLEOTIDE SEQUENCE</scope>
</reference>